<dbReference type="Proteomes" id="UP000006860">
    <property type="component" value="Chromosome"/>
</dbReference>
<reference evidence="2" key="1">
    <citation type="submission" date="2011-02" db="EMBL/GenBank/DDBJ databases">
        <title>The complete genome of Planctomyces brasiliensis DSM 5305.</title>
        <authorList>
            <person name="Lucas S."/>
            <person name="Copeland A."/>
            <person name="Lapidus A."/>
            <person name="Bruce D."/>
            <person name="Goodwin L."/>
            <person name="Pitluck S."/>
            <person name="Kyrpides N."/>
            <person name="Mavromatis K."/>
            <person name="Pagani I."/>
            <person name="Ivanova N."/>
            <person name="Ovchinnikova G."/>
            <person name="Lu M."/>
            <person name="Detter J.C."/>
            <person name="Han C."/>
            <person name="Land M."/>
            <person name="Hauser L."/>
            <person name="Markowitz V."/>
            <person name="Cheng J.-F."/>
            <person name="Hugenholtz P."/>
            <person name="Woyke T."/>
            <person name="Wu D."/>
            <person name="Tindall B."/>
            <person name="Pomrenke H.G."/>
            <person name="Brambilla E."/>
            <person name="Klenk H.-P."/>
            <person name="Eisen J.A."/>
        </authorList>
    </citation>
    <scope>NUCLEOTIDE SEQUENCE [LARGE SCALE GENOMIC DNA]</scope>
    <source>
        <strain evidence="2">ATCC 49424 / DSM 5305 / JCM 21570 / NBRC 103401 / IFAM 1448</strain>
    </source>
</reference>
<dbReference type="GO" id="GO:0003677">
    <property type="term" value="F:DNA binding"/>
    <property type="evidence" value="ECO:0007669"/>
    <property type="project" value="InterPro"/>
</dbReference>
<dbReference type="KEGG" id="pbs:Plabr_1011"/>
<organism evidence="1 2">
    <name type="scientific">Rubinisphaera brasiliensis (strain ATCC 49424 / DSM 5305 / JCM 21570 / IAM 15109 / NBRC 103401 / IFAM 1448)</name>
    <name type="common">Planctomyces brasiliensis</name>
    <dbReference type="NCBI Taxonomy" id="756272"/>
    <lineage>
        <taxon>Bacteria</taxon>
        <taxon>Pseudomonadati</taxon>
        <taxon>Planctomycetota</taxon>
        <taxon>Planctomycetia</taxon>
        <taxon>Planctomycetales</taxon>
        <taxon>Planctomycetaceae</taxon>
        <taxon>Rubinisphaera</taxon>
    </lineage>
</organism>
<dbReference type="RefSeq" id="WP_013627368.1">
    <property type="nucleotide sequence ID" value="NC_015174.1"/>
</dbReference>
<keyword evidence="2" id="KW-1185">Reference proteome</keyword>
<evidence type="ECO:0000313" key="1">
    <source>
        <dbReference type="EMBL" id="ADY58632.1"/>
    </source>
</evidence>
<protein>
    <submittedName>
        <fullName evidence="1">Arsenical resistance operon trans-acting repressor ArsD</fullName>
    </submittedName>
</protein>
<evidence type="ECO:0000313" key="2">
    <source>
        <dbReference type="Proteomes" id="UP000006860"/>
    </source>
</evidence>
<accession>F0SJU3</accession>
<dbReference type="EMBL" id="CP002546">
    <property type="protein sequence ID" value="ADY58632.1"/>
    <property type="molecule type" value="Genomic_DNA"/>
</dbReference>
<dbReference type="OrthoDB" id="9801358at2"/>
<dbReference type="GO" id="GO:0045892">
    <property type="term" value="P:negative regulation of DNA-templated transcription"/>
    <property type="evidence" value="ECO:0007669"/>
    <property type="project" value="InterPro"/>
</dbReference>
<gene>
    <name evidence="1" type="ordered locus">Plabr_1011</name>
</gene>
<name>F0SJU3_RUBBR</name>
<dbReference type="NCBIfam" id="NF033727">
    <property type="entry name" value="chaperon_ArsD"/>
    <property type="match status" value="1"/>
</dbReference>
<sequence>MRVEIFDRPLCCETGVCGPDIDPVLPQFASDVDWLKSQGIEVARYNLAHQPMEFANVRPVQQRLQDGGAEVLPIVLIEGDVVSEGYYPTRQALADWAGLDYEPSVTHEPLSSLPLLSDDDTDGPCCSTGGCC</sequence>
<dbReference type="InterPro" id="IPR010712">
    <property type="entry name" value="Arsenical-R_ArsD"/>
</dbReference>
<dbReference type="eggNOG" id="ENOG5032RMG">
    <property type="taxonomic scope" value="Bacteria"/>
</dbReference>
<proteinExistence type="predicted"/>
<dbReference type="GO" id="GO:0046685">
    <property type="term" value="P:response to arsenic-containing substance"/>
    <property type="evidence" value="ECO:0007669"/>
    <property type="project" value="InterPro"/>
</dbReference>
<dbReference type="Pfam" id="PF06953">
    <property type="entry name" value="ArsD"/>
    <property type="match status" value="1"/>
</dbReference>
<dbReference type="STRING" id="756272.Plabr_1011"/>
<dbReference type="HOGENOM" id="CLU_120868_1_0_0"/>
<dbReference type="Gene3D" id="3.40.30.10">
    <property type="entry name" value="Glutaredoxin"/>
    <property type="match status" value="1"/>
</dbReference>
<dbReference type="AlphaFoldDB" id="F0SJU3"/>